<keyword evidence="2 6" id="KW-0812">Transmembrane</keyword>
<sequence length="334" mass="36520">MKLNLDFNDSILLHIVLSVLIVLMGVLLVKLSNRFFVSRQLADRDNLRSYRTWTVASRNLIGAVAFLLLLGIWVSELKSVAISLAAFAAALMISGKELVMCFLGAFMRMIARPFQLGDLVEIGQYAGEVIDMDALTTTLVEVAPTRQFTGFTVQVPNSLLLTVAVRNHSQAGKYTLDTVRIPLAAQCDPDRIEAELLDIAQQACEPFLEAAGQSLRRYGDTRFLDLSQFAPRVMFEPVGTDRLDAIVRFPAPVGGRLPVAQQIIRRFYRQRINDSKQAGGDVAAEAGTGNEKREAERREAAEDRARMARSVRPGAAGSPGNPDTSGPPASSPAF</sequence>
<dbReference type="EMBL" id="CP098735">
    <property type="protein sequence ID" value="USE76763.1"/>
    <property type="molecule type" value="Genomic_DNA"/>
</dbReference>
<dbReference type="Gene3D" id="2.30.30.60">
    <property type="match status" value="1"/>
</dbReference>
<evidence type="ECO:0000256" key="1">
    <source>
        <dbReference type="ARBA" id="ARBA00004370"/>
    </source>
</evidence>
<dbReference type="PANTHER" id="PTHR30566:SF5">
    <property type="entry name" value="MECHANOSENSITIVE ION CHANNEL PROTEIN 1, MITOCHONDRIAL-RELATED"/>
    <property type="match status" value="1"/>
</dbReference>
<dbReference type="InterPro" id="IPR010920">
    <property type="entry name" value="LSM_dom_sf"/>
</dbReference>
<dbReference type="Pfam" id="PF00924">
    <property type="entry name" value="MS_channel_2nd"/>
    <property type="match status" value="1"/>
</dbReference>
<evidence type="ECO:0000313" key="8">
    <source>
        <dbReference type="EMBL" id="USE76763.1"/>
    </source>
</evidence>
<evidence type="ECO:0000256" key="5">
    <source>
        <dbReference type="SAM" id="MobiDB-lite"/>
    </source>
</evidence>
<keyword evidence="3 6" id="KW-1133">Transmembrane helix</keyword>
<evidence type="ECO:0000256" key="6">
    <source>
        <dbReference type="SAM" id="Phobius"/>
    </source>
</evidence>
<feature type="transmembrane region" description="Helical" evidence="6">
    <location>
        <begin position="52"/>
        <end position="74"/>
    </location>
</feature>
<feature type="domain" description="Mechanosensitive ion channel MscS" evidence="7">
    <location>
        <begin position="98"/>
        <end position="169"/>
    </location>
</feature>
<evidence type="ECO:0000256" key="3">
    <source>
        <dbReference type="ARBA" id="ARBA00022989"/>
    </source>
</evidence>
<comment type="subcellular location">
    <subcellularLocation>
        <location evidence="1">Membrane</location>
    </subcellularLocation>
</comment>
<evidence type="ECO:0000313" key="9">
    <source>
        <dbReference type="Proteomes" id="UP001056648"/>
    </source>
</evidence>
<evidence type="ECO:0000256" key="2">
    <source>
        <dbReference type="ARBA" id="ARBA00022692"/>
    </source>
</evidence>
<dbReference type="Proteomes" id="UP001056648">
    <property type="component" value="Chromosome 1"/>
</dbReference>
<dbReference type="InterPro" id="IPR006685">
    <property type="entry name" value="MscS_channel_2nd"/>
</dbReference>
<evidence type="ECO:0000259" key="7">
    <source>
        <dbReference type="Pfam" id="PF00924"/>
    </source>
</evidence>
<gene>
    <name evidence="8" type="ORF">NDR89_05730</name>
</gene>
<keyword evidence="9" id="KW-1185">Reference proteome</keyword>
<evidence type="ECO:0000256" key="4">
    <source>
        <dbReference type="ARBA" id="ARBA00023136"/>
    </source>
</evidence>
<dbReference type="RefSeq" id="WP_226994993.1">
    <property type="nucleotide sequence ID" value="NZ_BAAAEB010000031.1"/>
</dbReference>
<accession>A0ABY4VN48</accession>
<dbReference type="InterPro" id="IPR023408">
    <property type="entry name" value="MscS_beta-dom_sf"/>
</dbReference>
<protein>
    <submittedName>
        <fullName evidence="8">Mechanosensitive ion channel family protein</fullName>
    </submittedName>
</protein>
<dbReference type="PANTHER" id="PTHR30566">
    <property type="entry name" value="YNAI-RELATED MECHANOSENSITIVE ION CHANNEL"/>
    <property type="match status" value="1"/>
</dbReference>
<feature type="compositionally biased region" description="Polar residues" evidence="5">
    <location>
        <begin position="321"/>
        <end position="334"/>
    </location>
</feature>
<reference evidence="8" key="1">
    <citation type="submission" date="2022-06" db="EMBL/GenBank/DDBJ databases">
        <title>Complete genome sequence and characterization of Cupriavidus gilardii QJ1 isolated from contaminating cells.</title>
        <authorList>
            <person name="Qi J."/>
        </authorList>
    </citation>
    <scope>NUCLEOTIDE SEQUENCE</scope>
    <source>
        <strain evidence="8">QJ1</strain>
    </source>
</reference>
<proteinExistence type="predicted"/>
<feature type="region of interest" description="Disordered" evidence="5">
    <location>
        <begin position="275"/>
        <end position="334"/>
    </location>
</feature>
<feature type="compositionally biased region" description="Basic and acidic residues" evidence="5">
    <location>
        <begin position="290"/>
        <end position="306"/>
    </location>
</feature>
<keyword evidence="4 6" id="KW-0472">Membrane</keyword>
<name>A0ABY4VN48_9BURK</name>
<dbReference type="SUPFAM" id="SSF50182">
    <property type="entry name" value="Sm-like ribonucleoproteins"/>
    <property type="match status" value="1"/>
</dbReference>
<organism evidence="8 9">
    <name type="scientific">Cupriavidus gilardii</name>
    <dbReference type="NCBI Taxonomy" id="82541"/>
    <lineage>
        <taxon>Bacteria</taxon>
        <taxon>Pseudomonadati</taxon>
        <taxon>Pseudomonadota</taxon>
        <taxon>Betaproteobacteria</taxon>
        <taxon>Burkholderiales</taxon>
        <taxon>Burkholderiaceae</taxon>
        <taxon>Cupriavidus</taxon>
    </lineage>
</organism>
<feature type="transmembrane region" description="Helical" evidence="6">
    <location>
        <begin position="12"/>
        <end position="31"/>
    </location>
</feature>
<feature type="transmembrane region" description="Helical" evidence="6">
    <location>
        <begin position="80"/>
        <end position="106"/>
    </location>
</feature>